<protein>
    <submittedName>
        <fullName evidence="1 2">Uncharacterized protein</fullName>
    </submittedName>
</protein>
<proteinExistence type="predicted"/>
<evidence type="ECO:0000313" key="1">
    <source>
        <dbReference type="EMBL" id="KFB46390.1"/>
    </source>
</evidence>
<keyword evidence="3" id="KW-1185">Reference proteome</keyword>
<accession>A0A084W846</accession>
<dbReference type="EMBL" id="ATLV01021359">
    <property type="status" value="NOT_ANNOTATED_CDS"/>
    <property type="molecule type" value="Genomic_DNA"/>
</dbReference>
<evidence type="ECO:0000313" key="2">
    <source>
        <dbReference type="EnsemblMetazoa" id="ASIC014386-PA"/>
    </source>
</evidence>
<dbReference type="EMBL" id="KE525317">
    <property type="protein sequence ID" value="KFB46390.1"/>
    <property type="molecule type" value="Genomic_DNA"/>
</dbReference>
<dbReference type="EnsemblMetazoa" id="ASIC014386-RA">
    <property type="protein sequence ID" value="ASIC014386-PA"/>
    <property type="gene ID" value="ASIC014386"/>
</dbReference>
<name>A0A084W846_ANOSI</name>
<organism evidence="1">
    <name type="scientific">Anopheles sinensis</name>
    <name type="common">Mosquito</name>
    <dbReference type="NCBI Taxonomy" id="74873"/>
    <lineage>
        <taxon>Eukaryota</taxon>
        <taxon>Metazoa</taxon>
        <taxon>Ecdysozoa</taxon>
        <taxon>Arthropoda</taxon>
        <taxon>Hexapoda</taxon>
        <taxon>Insecta</taxon>
        <taxon>Pterygota</taxon>
        <taxon>Neoptera</taxon>
        <taxon>Endopterygota</taxon>
        <taxon>Diptera</taxon>
        <taxon>Nematocera</taxon>
        <taxon>Culicoidea</taxon>
        <taxon>Culicidae</taxon>
        <taxon>Anophelinae</taxon>
        <taxon>Anopheles</taxon>
    </lineage>
</organism>
<reference evidence="1 3" key="1">
    <citation type="journal article" date="2014" name="BMC Genomics">
        <title>Genome sequence of Anopheles sinensis provides insight into genetics basis of mosquito competence for malaria parasites.</title>
        <authorList>
            <person name="Zhou D."/>
            <person name="Zhang D."/>
            <person name="Ding G."/>
            <person name="Shi L."/>
            <person name="Hou Q."/>
            <person name="Ye Y."/>
            <person name="Xu Y."/>
            <person name="Zhou H."/>
            <person name="Xiong C."/>
            <person name="Li S."/>
            <person name="Yu J."/>
            <person name="Hong S."/>
            <person name="Yu X."/>
            <person name="Zou P."/>
            <person name="Chen C."/>
            <person name="Chang X."/>
            <person name="Wang W."/>
            <person name="Lv Y."/>
            <person name="Sun Y."/>
            <person name="Ma L."/>
            <person name="Shen B."/>
            <person name="Zhu C."/>
        </authorList>
    </citation>
    <scope>NUCLEOTIDE SEQUENCE [LARGE SCALE GENOMIC DNA]</scope>
</reference>
<dbReference type="VEuPathDB" id="VectorBase:ASIC014386"/>
<dbReference type="Proteomes" id="UP000030765">
    <property type="component" value="Unassembled WGS sequence"/>
</dbReference>
<sequence>MCTILSCLPSKSMSRARDVWCKLEGVVKAVSVPPSPKNWPEGGITQIGPGFVR</sequence>
<evidence type="ECO:0000313" key="3">
    <source>
        <dbReference type="Proteomes" id="UP000030765"/>
    </source>
</evidence>
<gene>
    <name evidence="1" type="ORF">ZHAS_00014386</name>
</gene>
<reference evidence="2" key="2">
    <citation type="submission" date="2020-05" db="UniProtKB">
        <authorList>
            <consortium name="EnsemblMetazoa"/>
        </authorList>
    </citation>
    <scope>IDENTIFICATION</scope>
</reference>
<dbReference type="AlphaFoldDB" id="A0A084W846"/>